<evidence type="ECO:0000256" key="3">
    <source>
        <dbReference type="ARBA" id="ARBA00012663"/>
    </source>
</evidence>
<dbReference type="AlphaFoldDB" id="A0A7S2XW54"/>
<comment type="similarity">
    <text evidence="2">Belongs to the glycosyl hydrolase 20 family.</text>
</comment>
<dbReference type="InterPro" id="IPR017853">
    <property type="entry name" value="GH"/>
</dbReference>
<protein>
    <recommendedName>
        <fullName evidence="3">beta-N-acetylhexosaminidase</fullName>
        <ecNumber evidence="3">3.2.1.52</ecNumber>
    </recommendedName>
</protein>
<dbReference type="Pfam" id="PF00728">
    <property type="entry name" value="Glyco_hydro_20"/>
    <property type="match status" value="1"/>
</dbReference>
<dbReference type="GO" id="GO:0005975">
    <property type="term" value="P:carbohydrate metabolic process"/>
    <property type="evidence" value="ECO:0007669"/>
    <property type="project" value="InterPro"/>
</dbReference>
<evidence type="ECO:0000256" key="4">
    <source>
        <dbReference type="ARBA" id="ARBA00022801"/>
    </source>
</evidence>
<reference evidence="11" key="1">
    <citation type="submission" date="2021-01" db="EMBL/GenBank/DDBJ databases">
        <authorList>
            <person name="Corre E."/>
            <person name="Pelletier E."/>
            <person name="Niang G."/>
            <person name="Scheremetjew M."/>
            <person name="Finn R."/>
            <person name="Kale V."/>
            <person name="Holt S."/>
            <person name="Cochrane G."/>
            <person name="Meng A."/>
            <person name="Brown T."/>
            <person name="Cohen L."/>
        </authorList>
    </citation>
    <scope>NUCLEOTIDE SEQUENCE</scope>
    <source>
        <strain evidence="11">CCMP2084</strain>
    </source>
</reference>
<dbReference type="SUPFAM" id="SSF55545">
    <property type="entry name" value="beta-N-acetylhexosaminidase-like domain"/>
    <property type="match status" value="1"/>
</dbReference>
<keyword evidence="8" id="KW-1133">Transmembrane helix</keyword>
<dbReference type="EC" id="3.2.1.52" evidence="3"/>
<dbReference type="Gene3D" id="3.30.379.10">
    <property type="entry name" value="Chitobiase/beta-hexosaminidase domain 2-like"/>
    <property type="match status" value="1"/>
</dbReference>
<evidence type="ECO:0000259" key="10">
    <source>
        <dbReference type="Pfam" id="PF14845"/>
    </source>
</evidence>
<feature type="transmembrane region" description="Helical" evidence="8">
    <location>
        <begin position="655"/>
        <end position="672"/>
    </location>
</feature>
<proteinExistence type="inferred from homology"/>
<dbReference type="PRINTS" id="PR00738">
    <property type="entry name" value="GLHYDRLASE20"/>
</dbReference>
<organism evidence="11">
    <name type="scientific">Attheya septentrionalis</name>
    <dbReference type="NCBI Taxonomy" id="420275"/>
    <lineage>
        <taxon>Eukaryota</taxon>
        <taxon>Sar</taxon>
        <taxon>Stramenopiles</taxon>
        <taxon>Ochrophyta</taxon>
        <taxon>Bacillariophyta</taxon>
        <taxon>Coscinodiscophyceae</taxon>
        <taxon>Chaetocerotophycidae</taxon>
        <taxon>Chaetocerotales</taxon>
        <taxon>Attheyaceae</taxon>
        <taxon>Attheya</taxon>
    </lineage>
</organism>
<keyword evidence="5" id="KW-0325">Glycoprotein</keyword>
<dbReference type="InterPro" id="IPR025705">
    <property type="entry name" value="Beta_hexosaminidase_sua/sub"/>
</dbReference>
<dbReference type="Pfam" id="PF14845">
    <property type="entry name" value="Glycohydro_20b2"/>
    <property type="match status" value="1"/>
</dbReference>
<feature type="domain" description="Beta-hexosaminidase eukaryotic type N-terminal" evidence="10">
    <location>
        <begin position="10"/>
        <end position="201"/>
    </location>
</feature>
<evidence type="ECO:0000256" key="2">
    <source>
        <dbReference type="ARBA" id="ARBA00006285"/>
    </source>
</evidence>
<evidence type="ECO:0000256" key="6">
    <source>
        <dbReference type="ARBA" id="ARBA00023295"/>
    </source>
</evidence>
<dbReference type="GO" id="GO:0016020">
    <property type="term" value="C:membrane"/>
    <property type="evidence" value="ECO:0007669"/>
    <property type="project" value="TreeGrafter"/>
</dbReference>
<feature type="domain" description="Glycoside hydrolase family 20 catalytic" evidence="9">
    <location>
        <begin position="246"/>
        <end position="526"/>
    </location>
</feature>
<dbReference type="EMBL" id="HBHQ01026593">
    <property type="protein sequence ID" value="CAD9826166.1"/>
    <property type="molecule type" value="Transcribed_RNA"/>
</dbReference>
<keyword evidence="8" id="KW-0812">Transmembrane</keyword>
<dbReference type="GO" id="GO:0030203">
    <property type="term" value="P:glycosaminoglycan metabolic process"/>
    <property type="evidence" value="ECO:0007669"/>
    <property type="project" value="TreeGrafter"/>
</dbReference>
<keyword evidence="8" id="KW-0472">Membrane</keyword>
<evidence type="ECO:0000259" key="9">
    <source>
        <dbReference type="Pfam" id="PF00728"/>
    </source>
</evidence>
<feature type="active site" description="Proton donor" evidence="7">
    <location>
        <position position="417"/>
    </location>
</feature>
<dbReference type="GO" id="GO:0004563">
    <property type="term" value="F:beta-N-acetylhexosaminidase activity"/>
    <property type="evidence" value="ECO:0007669"/>
    <property type="project" value="UniProtKB-EC"/>
</dbReference>
<evidence type="ECO:0000256" key="5">
    <source>
        <dbReference type="ARBA" id="ARBA00023180"/>
    </source>
</evidence>
<keyword evidence="6" id="KW-0326">Glycosidase</keyword>
<evidence type="ECO:0000313" key="11">
    <source>
        <dbReference type="EMBL" id="CAD9826166.1"/>
    </source>
</evidence>
<name>A0A7S2XW54_9STRA</name>
<dbReference type="InterPro" id="IPR015883">
    <property type="entry name" value="Glyco_hydro_20_cat"/>
</dbReference>
<dbReference type="InterPro" id="IPR029019">
    <property type="entry name" value="HEX_eukaryotic_N"/>
</dbReference>
<dbReference type="InterPro" id="IPR029018">
    <property type="entry name" value="Hex-like_dom2"/>
</dbReference>
<dbReference type="PANTHER" id="PTHR22600:SF21">
    <property type="entry name" value="BETA-HEXOSAMINIDASE A"/>
    <property type="match status" value="1"/>
</dbReference>
<accession>A0A7S2XW54</accession>
<evidence type="ECO:0000256" key="1">
    <source>
        <dbReference type="ARBA" id="ARBA00001231"/>
    </source>
</evidence>
<dbReference type="SUPFAM" id="SSF51445">
    <property type="entry name" value="(Trans)glycosidases"/>
    <property type="match status" value="1"/>
</dbReference>
<evidence type="ECO:0000256" key="8">
    <source>
        <dbReference type="SAM" id="Phobius"/>
    </source>
</evidence>
<comment type="catalytic activity">
    <reaction evidence="1">
        <text>Hydrolysis of terminal non-reducing N-acetyl-D-hexosamine residues in N-acetyl-beta-D-hexosaminides.</text>
        <dbReference type="EC" id="3.2.1.52"/>
    </reaction>
</comment>
<keyword evidence="4" id="KW-0378">Hydrolase</keyword>
<dbReference type="Gene3D" id="3.20.20.80">
    <property type="entry name" value="Glycosidases"/>
    <property type="match status" value="1"/>
</dbReference>
<dbReference type="PANTHER" id="PTHR22600">
    <property type="entry name" value="BETA-HEXOSAMINIDASE"/>
    <property type="match status" value="1"/>
</dbReference>
<sequence>MAHQQCTLPVWPAPKNVESKTPGGTFLPIERLHLPGNSVAAATLDTTLHLEILHDKEFNVPCRGFLMKAFERFKTRAFSKPFLYREFRYKGEAPYTDSNFTAFYSVPRSELNQLPQIAALTIVVRNNEGWCDDTNEGGGNIRPEILGSGPQNEGYRTVDESYEISVYLSSESTSSQTRSNIQIVSASPVGALRALSSLGQLLHSVPIDDQKDSSSVVTLGICPSRTTQAATSTYKALFLEDAPLHAWRGLLVDSARHFLPLKDLKRLVSGLEALKFNVLHWHLADAQSFPFVSKTWPKLSEKGAYDPIHGVYTPEDVAELVRYAADMGVRVVPEMDVPGHTSSWGVGYPELTIRCPKEVHEDWWGNRRVPLSLDEHGVDIETLNPLKNFTYEFIEALFINDVFPAFPDPFIHVGGDEVFPRCLQTSPEINLWMQSKGLGRTNFVKELQGMFEARLMTILKKGNKLPVMWNDVLGMKGQENLPKGAIIQWWNGGNGVPQQAQAIGADVIASLGWYLDNVGKSWVDFYNVKVPAGAVGGEACSWGEHSNHLNMDQRIFGRGRLAAVAERLWSQTAADRPNPTTIKRLGATLCRINQERDIGAGPAYPDFCAPLRVHDSDGLFESHNVNSTSGTVTQVYESKKNPFEYGETPQLNENWTLIISSIASFQILAFFLKKTRKHFRNSA</sequence>
<evidence type="ECO:0000256" key="7">
    <source>
        <dbReference type="PIRSR" id="PIRSR625705-1"/>
    </source>
</evidence>
<gene>
    <name evidence="11" type="ORF">ASEP1449_LOCUS18000</name>
</gene>